<evidence type="ECO:0000313" key="2">
    <source>
        <dbReference type="Proteomes" id="UP001221757"/>
    </source>
</evidence>
<evidence type="ECO:0000313" key="1">
    <source>
        <dbReference type="EMBL" id="KAJ7698262.1"/>
    </source>
</evidence>
<dbReference type="Proteomes" id="UP001221757">
    <property type="component" value="Unassembled WGS sequence"/>
</dbReference>
<accession>A0AAD7DSN0</accession>
<proteinExistence type="predicted"/>
<organism evidence="1 2">
    <name type="scientific">Mycena rosella</name>
    <name type="common">Pink bonnet</name>
    <name type="synonym">Agaricus rosellus</name>
    <dbReference type="NCBI Taxonomy" id="1033263"/>
    <lineage>
        <taxon>Eukaryota</taxon>
        <taxon>Fungi</taxon>
        <taxon>Dikarya</taxon>
        <taxon>Basidiomycota</taxon>
        <taxon>Agaricomycotina</taxon>
        <taxon>Agaricomycetes</taxon>
        <taxon>Agaricomycetidae</taxon>
        <taxon>Agaricales</taxon>
        <taxon>Marasmiineae</taxon>
        <taxon>Mycenaceae</taxon>
        <taxon>Mycena</taxon>
    </lineage>
</organism>
<dbReference type="AlphaFoldDB" id="A0AAD7DSN0"/>
<sequence length="219" mass="24642">MTNRPVIEDLRKSFSRHGAGTKIQPNGPRSYTPSPTHIQSIYEQVGPHPCLAQSFGINDENALILRRMRNGSIPNYLLKIPVLTQWVVDIAHTPELFALAGVVMFLLSWQHPCAAVPGLNGWTSDEEYLKRIDAHERGEFDQLNPARFGEHFAQVVERGFRLEHTDAQEFARELMDAFKHWKEAFSRGKLPDPDTMVPEIPADATDATVADVVADSQPF</sequence>
<name>A0AAD7DSN0_MYCRO</name>
<protein>
    <submittedName>
        <fullName evidence="1">Uncharacterized protein</fullName>
    </submittedName>
</protein>
<gene>
    <name evidence="1" type="ORF">B0H17DRAFT_1196853</name>
</gene>
<reference evidence="1" key="1">
    <citation type="submission" date="2023-03" db="EMBL/GenBank/DDBJ databases">
        <title>Massive genome expansion in bonnet fungi (Mycena s.s.) driven by repeated elements and novel gene families across ecological guilds.</title>
        <authorList>
            <consortium name="Lawrence Berkeley National Laboratory"/>
            <person name="Harder C.B."/>
            <person name="Miyauchi S."/>
            <person name="Viragh M."/>
            <person name="Kuo A."/>
            <person name="Thoen E."/>
            <person name="Andreopoulos B."/>
            <person name="Lu D."/>
            <person name="Skrede I."/>
            <person name="Drula E."/>
            <person name="Henrissat B."/>
            <person name="Morin E."/>
            <person name="Kohler A."/>
            <person name="Barry K."/>
            <person name="LaButti K."/>
            <person name="Morin E."/>
            <person name="Salamov A."/>
            <person name="Lipzen A."/>
            <person name="Mereny Z."/>
            <person name="Hegedus B."/>
            <person name="Baldrian P."/>
            <person name="Stursova M."/>
            <person name="Weitz H."/>
            <person name="Taylor A."/>
            <person name="Grigoriev I.V."/>
            <person name="Nagy L.G."/>
            <person name="Martin F."/>
            <person name="Kauserud H."/>
        </authorList>
    </citation>
    <scope>NUCLEOTIDE SEQUENCE</scope>
    <source>
        <strain evidence="1">CBHHK067</strain>
    </source>
</reference>
<dbReference type="EMBL" id="JARKIE010000026">
    <property type="protein sequence ID" value="KAJ7698262.1"/>
    <property type="molecule type" value="Genomic_DNA"/>
</dbReference>
<keyword evidence="2" id="KW-1185">Reference proteome</keyword>
<comment type="caution">
    <text evidence="1">The sequence shown here is derived from an EMBL/GenBank/DDBJ whole genome shotgun (WGS) entry which is preliminary data.</text>
</comment>